<dbReference type="PROSITE" id="PS00107">
    <property type="entry name" value="PROTEIN_KINASE_ATP"/>
    <property type="match status" value="1"/>
</dbReference>
<accession>A0A9R1X0I4</accession>
<dbReference type="FunFam" id="1.10.510.10:FF:000571">
    <property type="entry name" value="Maternal embryonic leucine zipper kinase"/>
    <property type="match status" value="1"/>
</dbReference>
<dbReference type="PANTHER" id="PTHR24348">
    <property type="entry name" value="SERINE/THREONINE-PROTEIN KINASE UNC-51-RELATED"/>
    <property type="match status" value="1"/>
</dbReference>
<name>A0A9R1X0I4_LACSA</name>
<evidence type="ECO:0000256" key="8">
    <source>
        <dbReference type="RuleBase" id="RU000304"/>
    </source>
</evidence>
<dbReference type="Proteomes" id="UP000235145">
    <property type="component" value="Unassembled WGS sequence"/>
</dbReference>
<evidence type="ECO:0000256" key="3">
    <source>
        <dbReference type="ARBA" id="ARBA00022741"/>
    </source>
</evidence>
<dbReference type="PIRSF" id="PIRSF000654">
    <property type="entry name" value="Integrin-linked_kinase"/>
    <property type="match status" value="1"/>
</dbReference>
<dbReference type="AlphaFoldDB" id="A0A9R1X0I4"/>
<evidence type="ECO:0000256" key="2">
    <source>
        <dbReference type="ARBA" id="ARBA00022679"/>
    </source>
</evidence>
<sequence>MMAQSSYRVRSVGDYVVGKQLGSGSFSVVWHARHKVHGTEVAIKEILTGKLNKKLEESLMSEIDILSNINHPNIIRLHEMIKEPGKIHLVLEYCKGGDLSMFIQRRQGRIPKSTSLHLMQQLAAGLKVLRDNQIIHRDLKPQNLLLSSNEDNSTLKIADFGFARSLQPRGLAETLCGSPLYMAPEIMQLHKYDAKADLWSVGAILFQLVTGRTPFTGNNQIQVYILPSDVWVSMI</sequence>
<dbReference type="PROSITE" id="PS50011">
    <property type="entry name" value="PROTEIN_KINASE_DOM"/>
    <property type="match status" value="1"/>
</dbReference>
<evidence type="ECO:0000256" key="4">
    <source>
        <dbReference type="ARBA" id="ARBA00022777"/>
    </source>
</evidence>
<comment type="function">
    <text evidence="6">CIPK serine-threonine protein kinases interact with CBL proteins. Binding of a CBL protein to the regulatory NAF domain of CIPK protein lead to the activation of the kinase in a calcium-dependent manner.</text>
</comment>
<comment type="caution">
    <text evidence="10">The sequence shown here is derived from an EMBL/GenBank/DDBJ whole genome shotgun (WGS) entry which is preliminary data.</text>
</comment>
<evidence type="ECO:0000256" key="6">
    <source>
        <dbReference type="ARBA" id="ARBA00058225"/>
    </source>
</evidence>
<dbReference type="GO" id="GO:0010506">
    <property type="term" value="P:regulation of autophagy"/>
    <property type="evidence" value="ECO:0007669"/>
    <property type="project" value="InterPro"/>
</dbReference>
<protein>
    <recommendedName>
        <fullName evidence="9">Protein kinase domain-containing protein</fullName>
    </recommendedName>
</protein>
<dbReference type="InterPro" id="IPR011009">
    <property type="entry name" value="Kinase-like_dom_sf"/>
</dbReference>
<dbReference type="GO" id="GO:0004674">
    <property type="term" value="F:protein serine/threonine kinase activity"/>
    <property type="evidence" value="ECO:0000318"/>
    <property type="project" value="GO_Central"/>
</dbReference>
<keyword evidence="3 7" id="KW-0547">Nucleotide-binding</keyword>
<evidence type="ECO:0000256" key="5">
    <source>
        <dbReference type="ARBA" id="ARBA00022840"/>
    </source>
</evidence>
<keyword evidence="5 7" id="KW-0067">ATP-binding</keyword>
<dbReference type="SMART" id="SM00220">
    <property type="entry name" value="S_TKc"/>
    <property type="match status" value="1"/>
</dbReference>
<dbReference type="GO" id="GO:0005524">
    <property type="term" value="F:ATP binding"/>
    <property type="evidence" value="ECO:0007669"/>
    <property type="project" value="UniProtKB-UniRule"/>
</dbReference>
<feature type="binding site" evidence="7">
    <location>
        <position position="44"/>
    </location>
    <ligand>
        <name>ATP</name>
        <dbReference type="ChEBI" id="CHEBI:30616"/>
    </ligand>
</feature>
<organism evidence="10 11">
    <name type="scientific">Lactuca sativa</name>
    <name type="common">Garden lettuce</name>
    <dbReference type="NCBI Taxonomy" id="4236"/>
    <lineage>
        <taxon>Eukaryota</taxon>
        <taxon>Viridiplantae</taxon>
        <taxon>Streptophyta</taxon>
        <taxon>Embryophyta</taxon>
        <taxon>Tracheophyta</taxon>
        <taxon>Spermatophyta</taxon>
        <taxon>Magnoliopsida</taxon>
        <taxon>eudicotyledons</taxon>
        <taxon>Gunneridae</taxon>
        <taxon>Pentapetalae</taxon>
        <taxon>asterids</taxon>
        <taxon>campanulids</taxon>
        <taxon>Asterales</taxon>
        <taxon>Asteraceae</taxon>
        <taxon>Cichorioideae</taxon>
        <taxon>Cichorieae</taxon>
        <taxon>Lactucinae</taxon>
        <taxon>Lactuca</taxon>
    </lineage>
</organism>
<proteinExistence type="inferred from homology"/>
<evidence type="ECO:0000256" key="7">
    <source>
        <dbReference type="PROSITE-ProRule" id="PRU10141"/>
    </source>
</evidence>
<dbReference type="PROSITE" id="PS00108">
    <property type="entry name" value="PROTEIN_KINASE_ST"/>
    <property type="match status" value="1"/>
</dbReference>
<feature type="domain" description="Protein kinase" evidence="9">
    <location>
        <begin position="15"/>
        <end position="235"/>
    </location>
</feature>
<keyword evidence="11" id="KW-1185">Reference proteome</keyword>
<dbReference type="Gene3D" id="1.10.510.10">
    <property type="entry name" value="Transferase(Phosphotransferase) domain 1"/>
    <property type="match status" value="1"/>
</dbReference>
<dbReference type="PANTHER" id="PTHR24348:SF68">
    <property type="entry name" value="SERINE_THREONINE-PROTEIN KINASE ATG1C"/>
    <property type="match status" value="1"/>
</dbReference>
<comment type="similarity">
    <text evidence="1">Belongs to the protein kinase superfamily. CAMK Ser/Thr protein kinase family. SNF1 subfamily.</text>
</comment>
<keyword evidence="4" id="KW-0418">Kinase</keyword>
<dbReference type="Pfam" id="PF00069">
    <property type="entry name" value="Pkinase"/>
    <property type="match status" value="1"/>
</dbReference>
<dbReference type="GO" id="GO:0005737">
    <property type="term" value="C:cytoplasm"/>
    <property type="evidence" value="ECO:0000318"/>
    <property type="project" value="GO_Central"/>
</dbReference>
<dbReference type="InterPro" id="IPR045269">
    <property type="entry name" value="Atg1-like"/>
</dbReference>
<keyword evidence="2" id="KW-0808">Transferase</keyword>
<evidence type="ECO:0000313" key="10">
    <source>
        <dbReference type="EMBL" id="KAJ0193789.1"/>
    </source>
</evidence>
<evidence type="ECO:0000256" key="1">
    <source>
        <dbReference type="ARBA" id="ARBA00006234"/>
    </source>
</evidence>
<reference evidence="10 11" key="1">
    <citation type="journal article" date="2017" name="Nat. Commun.">
        <title>Genome assembly with in vitro proximity ligation data and whole-genome triplication in lettuce.</title>
        <authorList>
            <person name="Reyes-Chin-Wo S."/>
            <person name="Wang Z."/>
            <person name="Yang X."/>
            <person name="Kozik A."/>
            <person name="Arikit S."/>
            <person name="Song C."/>
            <person name="Xia L."/>
            <person name="Froenicke L."/>
            <person name="Lavelle D.O."/>
            <person name="Truco M.J."/>
            <person name="Xia R."/>
            <person name="Zhu S."/>
            <person name="Xu C."/>
            <person name="Xu H."/>
            <person name="Xu X."/>
            <person name="Cox K."/>
            <person name="Korf I."/>
            <person name="Meyers B.C."/>
            <person name="Michelmore R.W."/>
        </authorList>
    </citation>
    <scope>NUCLEOTIDE SEQUENCE [LARGE SCALE GENOMIC DNA]</scope>
    <source>
        <strain evidence="11">cv. Salinas</strain>
        <tissue evidence="10">Seedlings</tissue>
    </source>
</reference>
<evidence type="ECO:0000259" key="9">
    <source>
        <dbReference type="PROSITE" id="PS50011"/>
    </source>
</evidence>
<dbReference type="EMBL" id="NBSK02000008">
    <property type="protein sequence ID" value="KAJ0193789.1"/>
    <property type="molecule type" value="Genomic_DNA"/>
</dbReference>
<dbReference type="InterPro" id="IPR008271">
    <property type="entry name" value="Ser/Thr_kinase_AS"/>
</dbReference>
<evidence type="ECO:0000313" key="11">
    <source>
        <dbReference type="Proteomes" id="UP000235145"/>
    </source>
</evidence>
<keyword evidence="8" id="KW-0723">Serine/threonine-protein kinase</keyword>
<dbReference type="InterPro" id="IPR017441">
    <property type="entry name" value="Protein_kinase_ATP_BS"/>
</dbReference>
<gene>
    <name evidence="10" type="ORF">LSAT_V11C800422400</name>
</gene>
<dbReference type="FunFam" id="3.30.200.20:FF:000042">
    <property type="entry name" value="Aurora kinase A"/>
    <property type="match status" value="1"/>
</dbReference>
<dbReference type="SUPFAM" id="SSF56112">
    <property type="entry name" value="Protein kinase-like (PK-like)"/>
    <property type="match status" value="1"/>
</dbReference>
<dbReference type="InterPro" id="IPR000719">
    <property type="entry name" value="Prot_kinase_dom"/>
</dbReference>